<keyword evidence="5 7" id="KW-1133">Transmembrane helix</keyword>
<protein>
    <submittedName>
        <fullName evidence="9">EamA family transporter</fullName>
    </submittedName>
</protein>
<feature type="transmembrane region" description="Helical" evidence="7">
    <location>
        <begin position="5"/>
        <end position="24"/>
    </location>
</feature>
<dbReference type="InterPro" id="IPR050638">
    <property type="entry name" value="AA-Vitamin_Transporters"/>
</dbReference>
<comment type="similarity">
    <text evidence="2">Belongs to the EamA transporter family.</text>
</comment>
<dbReference type="SUPFAM" id="SSF103481">
    <property type="entry name" value="Multidrug resistance efflux transporter EmrE"/>
    <property type="match status" value="2"/>
</dbReference>
<dbReference type="InterPro" id="IPR000620">
    <property type="entry name" value="EamA_dom"/>
</dbReference>
<keyword evidence="3" id="KW-1003">Cell membrane</keyword>
<feature type="transmembrane region" description="Helical" evidence="7">
    <location>
        <begin position="36"/>
        <end position="56"/>
    </location>
</feature>
<accession>A0A6G1X4X7</accession>
<evidence type="ECO:0000313" key="10">
    <source>
        <dbReference type="Proteomes" id="UP000480185"/>
    </source>
</evidence>
<dbReference type="AlphaFoldDB" id="A0A6G1X4X7"/>
<evidence type="ECO:0000256" key="6">
    <source>
        <dbReference type="ARBA" id="ARBA00023136"/>
    </source>
</evidence>
<evidence type="ECO:0000256" key="1">
    <source>
        <dbReference type="ARBA" id="ARBA00004651"/>
    </source>
</evidence>
<evidence type="ECO:0000256" key="2">
    <source>
        <dbReference type="ARBA" id="ARBA00007362"/>
    </source>
</evidence>
<dbReference type="InterPro" id="IPR037185">
    <property type="entry name" value="EmrE-like"/>
</dbReference>
<feature type="transmembrane region" description="Helical" evidence="7">
    <location>
        <begin position="181"/>
        <end position="202"/>
    </location>
</feature>
<reference evidence="9 10" key="1">
    <citation type="submission" date="2019-11" db="EMBL/GenBank/DDBJ databases">
        <authorList>
            <person name="Li J."/>
        </authorList>
    </citation>
    <scope>NUCLEOTIDE SEQUENCE [LARGE SCALE GENOMIC DNA]</scope>
    <source>
        <strain evidence="9 10">J4</strain>
    </source>
</reference>
<evidence type="ECO:0000259" key="8">
    <source>
        <dbReference type="Pfam" id="PF00892"/>
    </source>
</evidence>
<evidence type="ECO:0000256" key="5">
    <source>
        <dbReference type="ARBA" id="ARBA00022989"/>
    </source>
</evidence>
<feature type="transmembrane region" description="Helical" evidence="7">
    <location>
        <begin position="95"/>
        <end position="117"/>
    </location>
</feature>
<comment type="subcellular location">
    <subcellularLocation>
        <location evidence="1">Cell membrane</location>
        <topology evidence="1">Multi-pass membrane protein</topology>
    </subcellularLocation>
</comment>
<evidence type="ECO:0000313" key="9">
    <source>
        <dbReference type="EMBL" id="MRG86051.1"/>
    </source>
</evidence>
<feature type="transmembrane region" description="Helical" evidence="7">
    <location>
        <begin position="126"/>
        <end position="144"/>
    </location>
</feature>
<dbReference type="GO" id="GO:0005886">
    <property type="term" value="C:plasma membrane"/>
    <property type="evidence" value="ECO:0007669"/>
    <property type="project" value="UniProtKB-SubCell"/>
</dbReference>
<evidence type="ECO:0000256" key="4">
    <source>
        <dbReference type="ARBA" id="ARBA00022692"/>
    </source>
</evidence>
<organism evidence="9 10">
    <name type="scientific">Salinibacillus xinjiangensis</name>
    <dbReference type="NCBI Taxonomy" id="1229268"/>
    <lineage>
        <taxon>Bacteria</taxon>
        <taxon>Bacillati</taxon>
        <taxon>Bacillota</taxon>
        <taxon>Bacilli</taxon>
        <taxon>Bacillales</taxon>
        <taxon>Bacillaceae</taxon>
        <taxon>Salinibacillus</taxon>
    </lineage>
</organism>
<dbReference type="EMBL" id="WJNH01000003">
    <property type="protein sequence ID" value="MRG86051.1"/>
    <property type="molecule type" value="Genomic_DNA"/>
</dbReference>
<dbReference type="Pfam" id="PF00892">
    <property type="entry name" value="EamA"/>
    <property type="match status" value="2"/>
</dbReference>
<name>A0A6G1X4X7_9BACI</name>
<feature type="domain" description="EamA" evidence="8">
    <location>
        <begin position="153"/>
        <end position="287"/>
    </location>
</feature>
<feature type="transmembrane region" description="Helical" evidence="7">
    <location>
        <begin position="68"/>
        <end position="89"/>
    </location>
</feature>
<proteinExistence type="inferred from homology"/>
<feature type="domain" description="EamA" evidence="8">
    <location>
        <begin position="6"/>
        <end position="140"/>
    </location>
</feature>
<sequence>MKNYVAYLITILGASFWGLTGLFVESLNQHGFTAWEIVSIRLTSSSIILFLFMLLFSRKHLHIKLKHIPHFIGLGVVSIVIFNWCYFTVMEQTSLSIAVVLLYTSPVFVAILSKFIFNERITKGKTVSLICTVIGCALVIQLVPLGNISIPMISIFLGLLSAFFCALYSIIGKFISWHYNFLTITAYALFMGSLFIFPTSGLWQKVHAFQTVDVWVNVLGIALISTILAYTLYTFGLAYIESSKAAILGAMEPIVAVLVGVILFGDSLALLQILGIILVISSAFITVFHKRRKIRIKGGRFNWRKVLSSLKKVDR</sequence>
<feature type="transmembrane region" description="Helical" evidence="7">
    <location>
        <begin position="150"/>
        <end position="169"/>
    </location>
</feature>
<feature type="transmembrane region" description="Helical" evidence="7">
    <location>
        <begin position="270"/>
        <end position="288"/>
    </location>
</feature>
<dbReference type="PANTHER" id="PTHR32322">
    <property type="entry name" value="INNER MEMBRANE TRANSPORTER"/>
    <property type="match status" value="1"/>
</dbReference>
<dbReference type="RefSeq" id="WP_153727971.1">
    <property type="nucleotide sequence ID" value="NZ_WJNH01000003.1"/>
</dbReference>
<feature type="transmembrane region" description="Helical" evidence="7">
    <location>
        <begin position="245"/>
        <end position="264"/>
    </location>
</feature>
<comment type="caution">
    <text evidence="9">The sequence shown here is derived from an EMBL/GenBank/DDBJ whole genome shotgun (WGS) entry which is preliminary data.</text>
</comment>
<evidence type="ECO:0000256" key="7">
    <source>
        <dbReference type="SAM" id="Phobius"/>
    </source>
</evidence>
<feature type="transmembrane region" description="Helical" evidence="7">
    <location>
        <begin position="214"/>
        <end position="233"/>
    </location>
</feature>
<keyword evidence="4 7" id="KW-0812">Transmembrane</keyword>
<evidence type="ECO:0000256" key="3">
    <source>
        <dbReference type="ARBA" id="ARBA00022475"/>
    </source>
</evidence>
<gene>
    <name evidence="9" type="ORF">GH754_06885</name>
</gene>
<dbReference type="Gene3D" id="1.10.3730.20">
    <property type="match status" value="2"/>
</dbReference>
<dbReference type="OrthoDB" id="6707571at2"/>
<keyword evidence="10" id="KW-1185">Reference proteome</keyword>
<dbReference type="PANTHER" id="PTHR32322:SF18">
    <property type="entry name" value="S-ADENOSYLMETHIONINE_S-ADENOSYLHOMOCYSTEINE TRANSPORTER"/>
    <property type="match status" value="1"/>
</dbReference>
<dbReference type="Proteomes" id="UP000480185">
    <property type="component" value="Unassembled WGS sequence"/>
</dbReference>
<keyword evidence="6 7" id="KW-0472">Membrane</keyword>